<dbReference type="EMBL" id="JBHPBY010000453">
    <property type="protein sequence ID" value="MFC1853240.1"/>
    <property type="molecule type" value="Genomic_DNA"/>
</dbReference>
<dbReference type="Proteomes" id="UP001594351">
    <property type="component" value="Unassembled WGS sequence"/>
</dbReference>
<protein>
    <submittedName>
        <fullName evidence="2">Beta-ketoacyl synthase chain length factor</fullName>
    </submittedName>
</protein>
<accession>A0ABV6Z463</accession>
<organism evidence="2 3">
    <name type="scientific">candidate division CSSED10-310 bacterium</name>
    <dbReference type="NCBI Taxonomy" id="2855610"/>
    <lineage>
        <taxon>Bacteria</taxon>
        <taxon>Bacteria division CSSED10-310</taxon>
    </lineage>
</organism>
<dbReference type="InterPro" id="IPR014030">
    <property type="entry name" value="Ketoacyl_synth_N"/>
</dbReference>
<sequence length="311" mass="34248">MSWYILGTGSCSALNNADFQAGRIQSIPALEKLPRAVRRKMGRLAKIMHAAMIVAANRFPLPPEFPLVVGTAYGEIDMGLGVLQDIFETQGRLLRPIKVQNSVHVSAAGQLGIQFKNQGPTLTVSHGKLTAEASLEALLTLLDANSYPLGVAVVGDLFDPNWAQQLNEQADHHRSLLTSTPYYEGAAAIIIGEKSLLPPDWRPWRISGGAYRFVEKSEALKGWWHAVLETLPQKTQLYTRLHAPWDDAFPAPQPGKVDPKQKMNKINAGYGTSMTGPLDHMLSVLPDTAEETLLFLAREDSEIGFIRCDRE</sequence>
<comment type="caution">
    <text evidence="2">The sequence shown here is derived from an EMBL/GenBank/DDBJ whole genome shotgun (WGS) entry which is preliminary data.</text>
</comment>
<proteinExistence type="predicted"/>
<gene>
    <name evidence="2" type="ORF">ACFL27_23830</name>
</gene>
<keyword evidence="3" id="KW-1185">Reference proteome</keyword>
<evidence type="ECO:0000313" key="2">
    <source>
        <dbReference type="EMBL" id="MFC1853240.1"/>
    </source>
</evidence>
<name>A0ABV6Z463_UNCC1</name>
<feature type="domain" description="Beta-ketoacyl synthase-like N-terminal" evidence="1">
    <location>
        <begin position="27"/>
        <end position="166"/>
    </location>
</feature>
<evidence type="ECO:0000313" key="3">
    <source>
        <dbReference type="Proteomes" id="UP001594351"/>
    </source>
</evidence>
<evidence type="ECO:0000259" key="1">
    <source>
        <dbReference type="Pfam" id="PF13723"/>
    </source>
</evidence>
<dbReference type="SUPFAM" id="SSF53901">
    <property type="entry name" value="Thiolase-like"/>
    <property type="match status" value="1"/>
</dbReference>
<dbReference type="InterPro" id="IPR016039">
    <property type="entry name" value="Thiolase-like"/>
</dbReference>
<dbReference type="Pfam" id="PF13723">
    <property type="entry name" value="Ketoacyl-synt_2"/>
    <property type="match status" value="1"/>
</dbReference>
<reference evidence="2 3" key="1">
    <citation type="submission" date="2024-09" db="EMBL/GenBank/DDBJ databases">
        <title>Laminarin stimulates single cell rates of sulfate reduction while oxygen inhibits transcriptomic activity in coastal marine sediment.</title>
        <authorList>
            <person name="Lindsay M."/>
            <person name="Orcutt B."/>
            <person name="Emerson D."/>
            <person name="Stepanauskas R."/>
            <person name="D'Angelo T."/>
        </authorList>
    </citation>
    <scope>NUCLEOTIDE SEQUENCE [LARGE SCALE GENOMIC DNA]</scope>
    <source>
        <strain evidence="2">SAG AM-311-K15</strain>
    </source>
</reference>